<protein>
    <submittedName>
        <fullName evidence="1">Unannotated protein</fullName>
    </submittedName>
</protein>
<accession>A0A6J7QT31</accession>
<reference evidence="1" key="1">
    <citation type="submission" date="2020-05" db="EMBL/GenBank/DDBJ databases">
        <authorList>
            <person name="Chiriac C."/>
            <person name="Salcher M."/>
            <person name="Ghai R."/>
            <person name="Kavagutti S V."/>
        </authorList>
    </citation>
    <scope>NUCLEOTIDE SEQUENCE</scope>
</reference>
<evidence type="ECO:0000313" key="1">
    <source>
        <dbReference type="EMBL" id="CAB5017274.1"/>
    </source>
</evidence>
<dbReference type="AlphaFoldDB" id="A0A6J7QT31"/>
<name>A0A6J7QT31_9ZZZZ</name>
<organism evidence="1">
    <name type="scientific">freshwater metagenome</name>
    <dbReference type="NCBI Taxonomy" id="449393"/>
    <lineage>
        <taxon>unclassified sequences</taxon>
        <taxon>metagenomes</taxon>
        <taxon>ecological metagenomes</taxon>
    </lineage>
</organism>
<dbReference type="EMBL" id="CAFBOZ010000243">
    <property type="protein sequence ID" value="CAB5017274.1"/>
    <property type="molecule type" value="Genomic_DNA"/>
</dbReference>
<proteinExistence type="predicted"/>
<sequence>MPGFTSPITLAATRPCLSITTVLGIASGGTTGMRASSFAPSSTMLG</sequence>
<gene>
    <name evidence="1" type="ORF">UFOPK3992_01517</name>
</gene>